<feature type="compositionally biased region" description="Basic and acidic residues" evidence="1">
    <location>
        <begin position="162"/>
        <end position="177"/>
    </location>
</feature>
<feature type="region of interest" description="Disordered" evidence="1">
    <location>
        <begin position="145"/>
        <end position="177"/>
    </location>
</feature>
<protein>
    <submittedName>
        <fullName evidence="2">Uncharacterized protein</fullName>
    </submittedName>
</protein>
<evidence type="ECO:0000313" key="3">
    <source>
        <dbReference type="Proteomes" id="UP000265719"/>
    </source>
</evidence>
<accession>A0A399G3S7</accession>
<evidence type="ECO:0000256" key="1">
    <source>
        <dbReference type="SAM" id="MobiDB-lite"/>
    </source>
</evidence>
<dbReference type="AlphaFoldDB" id="A0A399G3S7"/>
<dbReference type="EMBL" id="CP063196">
    <property type="protein sequence ID" value="UOE21014.1"/>
    <property type="molecule type" value="Genomic_DNA"/>
</dbReference>
<dbReference type="KEGG" id="thao:NI17_007580"/>
<name>A0A399G3S7_9ACTN</name>
<dbReference type="Proteomes" id="UP000265719">
    <property type="component" value="Chromosome"/>
</dbReference>
<dbReference type="OrthoDB" id="669100at2"/>
<keyword evidence="3" id="KW-1185">Reference proteome</keyword>
<dbReference type="RefSeq" id="WP_068694283.1">
    <property type="nucleotide sequence ID" value="NZ_CP063196.1"/>
</dbReference>
<organism evidence="2 3">
    <name type="scientific">Thermobifida halotolerans</name>
    <dbReference type="NCBI Taxonomy" id="483545"/>
    <lineage>
        <taxon>Bacteria</taxon>
        <taxon>Bacillati</taxon>
        <taxon>Actinomycetota</taxon>
        <taxon>Actinomycetes</taxon>
        <taxon>Streptosporangiales</taxon>
        <taxon>Nocardiopsidaceae</taxon>
        <taxon>Thermobifida</taxon>
    </lineage>
</organism>
<evidence type="ECO:0000313" key="2">
    <source>
        <dbReference type="EMBL" id="UOE21014.1"/>
    </source>
</evidence>
<gene>
    <name evidence="2" type="ORF">NI17_007580</name>
</gene>
<sequence>MMRHALWQGLIAGTAGTVVMTLGEKVEQRLTGRPDSYVPARVLERLTGMAERHGRQSEPANWVMHLGQGALLGVLRSVMAHAGLRGPWSSAKFAVVRLTTDQILENATGVGAPPASWPRRELVVDLLHKTVYAFATGGVADALAARSGPGPGQRHAATRPGRHADVGPLPRKESHSR</sequence>
<reference evidence="2" key="1">
    <citation type="submission" date="2020-10" db="EMBL/GenBank/DDBJ databases">
        <title>De novo genome project of the cellulose decomposer Thermobifida halotolerans type strain.</title>
        <authorList>
            <person name="Nagy I."/>
            <person name="Horvath B."/>
            <person name="Kukolya J."/>
            <person name="Nagy I."/>
            <person name="Orsini M."/>
        </authorList>
    </citation>
    <scope>NUCLEOTIDE SEQUENCE</scope>
    <source>
        <strain evidence="2">DSM 44931</strain>
    </source>
</reference>
<proteinExistence type="predicted"/>